<dbReference type="InterPro" id="IPR013122">
    <property type="entry name" value="PKD1_2_channel"/>
</dbReference>
<feature type="transmembrane region" description="Helical" evidence="10">
    <location>
        <begin position="2659"/>
        <end position="2677"/>
    </location>
</feature>
<dbReference type="SMART" id="SM00308">
    <property type="entry name" value="LH2"/>
    <property type="match status" value="1"/>
</dbReference>
<dbReference type="PANTHER" id="PTHR10877">
    <property type="entry name" value="POLYCYSTIN FAMILY MEMBER"/>
    <property type="match status" value="1"/>
</dbReference>
<keyword evidence="5 10" id="KW-1133">Transmembrane helix</keyword>
<evidence type="ECO:0000313" key="14">
    <source>
        <dbReference type="Proteomes" id="UP001159427"/>
    </source>
</evidence>
<dbReference type="InterPro" id="IPR046791">
    <property type="entry name" value="Polycystin_dom"/>
</dbReference>
<evidence type="ECO:0000256" key="3">
    <source>
        <dbReference type="ARBA" id="ARBA00022692"/>
    </source>
</evidence>
<evidence type="ECO:0000259" key="12">
    <source>
        <dbReference type="PROSITE" id="PS51111"/>
    </source>
</evidence>
<evidence type="ECO:0000256" key="6">
    <source>
        <dbReference type="ARBA" id="ARBA00023136"/>
    </source>
</evidence>
<feature type="domain" description="REJ" evidence="12">
    <location>
        <begin position="921"/>
        <end position="1635"/>
    </location>
</feature>
<comment type="caution">
    <text evidence="8">Lacks conserved residue(s) required for the propagation of feature annotation.</text>
</comment>
<accession>A0ABN8L958</accession>
<dbReference type="InterPro" id="IPR014010">
    <property type="entry name" value="REJ_dom"/>
</dbReference>
<feature type="transmembrane region" description="Helical" evidence="10">
    <location>
        <begin position="2708"/>
        <end position="2726"/>
    </location>
</feature>
<evidence type="ECO:0000256" key="5">
    <source>
        <dbReference type="ARBA" id="ARBA00022989"/>
    </source>
</evidence>
<organism evidence="13 14">
    <name type="scientific">Porites evermanni</name>
    <dbReference type="NCBI Taxonomy" id="104178"/>
    <lineage>
        <taxon>Eukaryota</taxon>
        <taxon>Metazoa</taxon>
        <taxon>Cnidaria</taxon>
        <taxon>Anthozoa</taxon>
        <taxon>Hexacorallia</taxon>
        <taxon>Scleractinia</taxon>
        <taxon>Fungiina</taxon>
        <taxon>Poritidae</taxon>
        <taxon>Porites</taxon>
    </lineage>
</organism>
<keyword evidence="3 10" id="KW-0812">Transmembrane</keyword>
<feature type="transmembrane region" description="Helical" evidence="10">
    <location>
        <begin position="2147"/>
        <end position="2168"/>
    </location>
</feature>
<evidence type="ECO:0000256" key="8">
    <source>
        <dbReference type="PROSITE-ProRule" id="PRU00152"/>
    </source>
</evidence>
<evidence type="ECO:0008006" key="15">
    <source>
        <dbReference type="Google" id="ProtNLM"/>
    </source>
</evidence>
<comment type="subcellular location">
    <subcellularLocation>
        <location evidence="1">Membrane</location>
        <topology evidence="1">Multi-pass membrane protein</topology>
    </subcellularLocation>
</comment>
<dbReference type="SMART" id="SM00303">
    <property type="entry name" value="GPS"/>
    <property type="match status" value="1"/>
</dbReference>
<keyword evidence="14" id="KW-1185">Reference proteome</keyword>
<dbReference type="PANTHER" id="PTHR10877:SF150">
    <property type="entry name" value="REJ DOMAIN-CONTAINING PROTEIN"/>
    <property type="match status" value="1"/>
</dbReference>
<feature type="compositionally biased region" description="Polar residues" evidence="9">
    <location>
        <begin position="220"/>
        <end position="418"/>
    </location>
</feature>
<feature type="transmembrane region" description="Helical" evidence="10">
    <location>
        <begin position="2810"/>
        <end position="2832"/>
    </location>
</feature>
<dbReference type="InterPro" id="IPR036392">
    <property type="entry name" value="PLAT/LH2_dom_sf"/>
</dbReference>
<gene>
    <name evidence="13" type="ORF">PEVE_00000084</name>
</gene>
<feature type="transmembrane region" description="Helical" evidence="10">
    <location>
        <begin position="2286"/>
        <end position="2306"/>
    </location>
</feature>
<evidence type="ECO:0000256" key="9">
    <source>
        <dbReference type="SAM" id="MobiDB-lite"/>
    </source>
</evidence>
<feature type="compositionally biased region" description="Polar residues" evidence="9">
    <location>
        <begin position="441"/>
        <end position="800"/>
    </location>
</feature>
<feature type="region of interest" description="Disordered" evidence="9">
    <location>
        <begin position="220"/>
        <end position="800"/>
    </location>
</feature>
<feature type="transmembrane region" description="Helical" evidence="10">
    <location>
        <begin position="2747"/>
        <end position="2765"/>
    </location>
</feature>
<feature type="domain" description="PLAT" evidence="11">
    <location>
        <begin position="1941"/>
        <end position="2061"/>
    </location>
</feature>
<reference evidence="13 14" key="1">
    <citation type="submission" date="2022-05" db="EMBL/GenBank/DDBJ databases">
        <authorList>
            <consortium name="Genoscope - CEA"/>
            <person name="William W."/>
        </authorList>
    </citation>
    <scope>NUCLEOTIDE SEQUENCE [LARGE SCALE GENOMIC DNA]</scope>
</reference>
<proteinExistence type="inferred from homology"/>
<dbReference type="PROSITE" id="PS51111">
    <property type="entry name" value="REJ"/>
    <property type="match status" value="1"/>
</dbReference>
<dbReference type="Pfam" id="PF01477">
    <property type="entry name" value="PLAT"/>
    <property type="match status" value="1"/>
</dbReference>
<evidence type="ECO:0000256" key="10">
    <source>
        <dbReference type="SAM" id="Phobius"/>
    </source>
</evidence>
<feature type="transmembrane region" description="Helical" evidence="10">
    <location>
        <begin position="2367"/>
        <end position="2385"/>
    </location>
</feature>
<feature type="transmembrane region" description="Helical" evidence="10">
    <location>
        <begin position="1896"/>
        <end position="1916"/>
    </location>
</feature>
<dbReference type="Proteomes" id="UP001159427">
    <property type="component" value="Unassembled WGS sequence"/>
</dbReference>
<evidence type="ECO:0000313" key="13">
    <source>
        <dbReference type="EMBL" id="CAH3013646.1"/>
    </source>
</evidence>
<dbReference type="EMBL" id="CALNXI010000001">
    <property type="protein sequence ID" value="CAH3013646.1"/>
    <property type="molecule type" value="Genomic_DNA"/>
</dbReference>
<keyword evidence="7" id="KW-0325">Glycoprotein</keyword>
<feature type="transmembrane region" description="Helical" evidence="10">
    <location>
        <begin position="2107"/>
        <end position="2127"/>
    </location>
</feature>
<dbReference type="PRINTS" id="PR01433">
    <property type="entry name" value="POLYCYSTIN2"/>
</dbReference>
<dbReference type="InterPro" id="IPR003915">
    <property type="entry name" value="PKD_2"/>
</dbReference>
<dbReference type="InterPro" id="IPR002859">
    <property type="entry name" value="PKD/REJ-like"/>
</dbReference>
<protein>
    <recommendedName>
        <fullName evidence="15">Polycystic kidney disease protein 1-like 2</fullName>
    </recommendedName>
</protein>
<dbReference type="Gene3D" id="1.10.287.70">
    <property type="match status" value="1"/>
</dbReference>
<dbReference type="Pfam" id="PF01825">
    <property type="entry name" value="GPS"/>
    <property type="match status" value="1"/>
</dbReference>
<feature type="compositionally biased region" description="Basic and acidic residues" evidence="9">
    <location>
        <begin position="2896"/>
        <end position="2906"/>
    </location>
</feature>
<feature type="region of interest" description="Disordered" evidence="9">
    <location>
        <begin position="2874"/>
        <end position="2906"/>
    </location>
</feature>
<dbReference type="PROSITE" id="PS50095">
    <property type="entry name" value="PLAT"/>
    <property type="match status" value="1"/>
</dbReference>
<sequence>MTNSIKIPTVILPVTYSSQAPMTHSSVTNATQPPTAPSPVTNSTQAPTPSSVTNLTQAPTTLSPVTNSNQPPTTLSPVTNSTQAPTTLSPVTNYTQAPTTLSPMTNSTQSPTGPSPVTNSTQAPTTLSPMTNSTQAPTGPSPVTNSTQAPTTLSSVTNSTWAPTTLTPMTNSTQSPMGPSPVNNSTQAPTILSPVTNSTQAATTLSPVTNYTQAPTTLSPMINLTQSPTGPSPVTNSTQAPTTLSSVTNSTQTPTTLSSVTNSTQSPTGPSPVTNSTQAPTTLSSVTNSTQAPTTLSSVTNSTQSPTGPSPVTNSTQAPTTLSSMTNSTQSPTGPTPVTNSTQAPTTLSPMTNSTQAPTGPSPVTNSTQAPTTLSSVTNSTWVPTTLSPVTNSTQAPTTLSPVTNLTQAPTTLTPMTNSTQSPMGPSPSPTGPSPVTNSTQAPTTLSSVTNSTQTPTTLSSVTNSTQSPTGPSPVTNSTQAPTTLSSVTNSTQAPTTLSSVTNSTQSPTGPSPVTNSTQAPTTLSSMTNSTQSPTGPTPVTNSTQAPTTLSPMTNSTQSPTGPSPVTNSTQAATTPSPVTNYTQAPTTLSPMTNSTQSPTGPLPVTNSTQSPTTLSPVTNSTQAATTLSPVTNYTQAPTTLSPMTNSTQSPTGPLPVTNSTQAPTTLSSVTNSTQAPTTLSLMTNSTQSPTGPSPVTNSTQAPTTLSPMTNSTQAPTGPSPVTNSTQAPTTLSSVTNSTQVPMTLSPVTNSTQVPTTLSPVTNSTQVPTTLSPVTNSTQVPTTLSPVTNSTQVPTTLSPVTNSIQAATTLSPVTNSTQAPMKPALPLPLPPRSDTAQVKPFATCDRSQNPFLTVCCPGWLCLRLAKAWTRPGSVEVTAALTIPEEKNVTIVEQKLASFNQSGRLGNVPWTASYWGFEDVSCLPPYVRLLGMNDKQRPLPIRRSKDFIVQASVDKSSCNSSQTLIFVWYLYRYEVVSSGKLDIKTITLLDSKSTEWNLRKRQLEYGQYFLDFKAAFASHPRAFGSALGFFNITKSPLIVEISGGNKVTRGKGSLITLDGSLSRDPDVEPDDHSSMHFTWLCKKRDENFPNRSIASIPVVTLSSGPGNGGCFGTGVGKLNSSDITVNLETTVMSVGESYDVKLILTKDDRENFFVQEIEIVRGDPPQITIRCLINCEKPASLSTPISLATTCEGNACDNVTYQWQLVTVHSQSGQDNVERLTRDMTQSDLNLPGLSIKANQLNGGLTYQLKVTASPEDGPAGNAAYQFEMNAPPQNGECTVSPKSGEALVTKFAVTCTGWQDENTPLTYQFHYKTDRGLYTVVSHGSESNATTVLPSGKEDNDYEIDFNITVTDTLSAAAKIYCKVKPAPSNEDLSGLTVGNSSQFTQLIQAGDIKGATQLANAVLREAEQSGNTTTQKKITIINSVVKEVSGVEAGNLQSLTQVTSVIARATLDPKEVTFDTQSLVLEILQSMTSLLQNKTKEDYGSEYNLVEQGAENLVLSFGNLLKSAAQKASVIRKTKIESAEKRTESEEISKKTEKLVNDVATTLLSRMVVDQEPKKLKTKSLDLVLNRLSPRSLTKDKNIDDDDMGFKLPLTAITDERTLDAEFIDAVLTASSFNPFTWDNSSAFVSPHVLSLVLKDDKGESLTVEDSKEDIEIKIKKDGQPEPESVDSFFVKPSSRGEMQYHTIVLPYADGSALRLKIKPAGSAVLSVFVRYGQRPTVTDFDAKRKIPNESCSMNSDGECNEEAYEILLDYEVLNDPGTYYIGILSETDDIQPKRRRKRSCFKRGREKRSCVEIKDPPRPENITVKPVYDPKTDINYSMSVLEEECLFWYTAEERWSSRGCKVGPKSNKTSLYCLCNHLTSFGGGVLVKPNSLDFDVVFNELTRLHETGNIAVLSTIIAALLLYILVIIVARRADKRDRAKTGPPLHLNSLVEGDFQYDLTVATGVWNDSGTDANVAIVIYGNEAQSQPIVLNKNMVKSRTVLARGNEDSFVIHMPNSLGVIQYIQIWHDNSGKYPSWFLRHLTVKDHQTGKQWTFNSNTWFALEKGDGKIERLLTPIPAEEMKTFKYSLNARGSRSFSEGHLWLSVVTKPPKSKFTRVQRATCCLCLLLSAMLANALFYRTDKVADQTIQIGPLKFSWRQIIVGLQSALIVTPVNLLIMAFFKNSAEKSSNKVTTCTPLRRRVSKRHRTYSIVSSLPQINDADDTSHQKTTFWTRTTSRVRGMLKKDFMLPHYCVYIAWFLCFVTIALSSTFTFFYSLQWGKDISNQWLSSMLVSFTEDIFVLQPIKIVLLMIVTACLFGNKTDTKEVSRSIKSHQQLSTENIQADGFQSIEMDIPHEDDLKLAREYRVKEAKMFSFGRELVGYLLFLSLLMIVCYGNRSYHGYLMTKNVKDTFSNFSLAKDPRFFWKWLGGQFVSGIYASEWYNAEKVKQNVYIGDKMSLLLGMPRLRQLRIQKDSCLVPEEVTKVIKHCNDFYSLSEEDRTPLNLPGWQPFIGSVDWANFSDLCPAPWNYISQEKLQNSPSWGFFELYDGGGYVADLGYSFDSAVAVISNTHKFGWIDQQTRAVLVEFSIYNPNTGYFSISTFFLEILPTGYGNAFQRIDTLLLTSTQTGFYQFYLICQLLFIILVFLFVLREVYSIFRKRCSYFRDVWNWIELLQITLSFLVVIFYVIKSKLFVRSALKVKENPFVTVSFRAAINWQDAESGVLAIAVFIATTKLLHMIRFNRHISILMTSLRASKSFMLSYSVIFIIVFLAYAQLGKLVLGNDIQRYSSFTNTLYSELLMCLGGKMGLSDLIRVNRLLGPLFGFSFILLNAFIFVNFFVAILNDSYEEVKENTDKQCHEDFEMADFILERLSELLGLGSRHHAEKDGYESKGKIPASSSCENNSDELFKQDEPRENPHVSVSTLAFLPHRFRRMAKRKQLRNIKLWRESVKKEAPRQFPKIDEKCVDGTSRTVEGQHRLASSISASDTFYQDQLFMRLESLTSKVVRDYVREDMEFLSLIRLLYIVDHKENAETSSTPETDSTLDDMEVSSFLDSPNMSMYGACVDNWKSSTSGNYSEDEIESLELLRTRASHNRLPDHLRQGKEMQHKLRTRASGSKGRARNTNASNTPIFKYYSFI</sequence>
<evidence type="ECO:0000256" key="4">
    <source>
        <dbReference type="ARBA" id="ARBA00022729"/>
    </source>
</evidence>
<feature type="transmembrane region" description="Helical" evidence="10">
    <location>
        <begin position="2620"/>
        <end position="2639"/>
    </location>
</feature>
<keyword evidence="6 10" id="KW-0472">Membrane</keyword>
<dbReference type="SUPFAM" id="SSF49723">
    <property type="entry name" value="Lipase/lipooxygenase domain (PLAT/LH2 domain)"/>
    <property type="match status" value="1"/>
</dbReference>
<feature type="transmembrane region" description="Helical" evidence="10">
    <location>
        <begin position="2239"/>
        <end position="2266"/>
    </location>
</feature>
<feature type="region of interest" description="Disordered" evidence="9">
    <location>
        <begin position="23"/>
        <end position="191"/>
    </location>
</feature>
<feature type="region of interest" description="Disordered" evidence="9">
    <location>
        <begin position="3094"/>
        <end position="3115"/>
    </location>
</feature>
<dbReference type="InterPro" id="IPR001024">
    <property type="entry name" value="PLAT/LH2_dom"/>
</dbReference>
<comment type="similarity">
    <text evidence="2">Belongs to the polycystin family.</text>
</comment>
<evidence type="ECO:0000259" key="11">
    <source>
        <dbReference type="PROSITE" id="PS50095"/>
    </source>
</evidence>
<name>A0ABN8L958_9CNID</name>
<dbReference type="Pfam" id="PF02010">
    <property type="entry name" value="REJ"/>
    <property type="match status" value="1"/>
</dbReference>
<dbReference type="InterPro" id="IPR051223">
    <property type="entry name" value="Polycystin"/>
</dbReference>
<dbReference type="InterPro" id="IPR000203">
    <property type="entry name" value="GPS"/>
</dbReference>
<dbReference type="Pfam" id="PF08016">
    <property type="entry name" value="PKD_channel"/>
    <property type="match status" value="1"/>
</dbReference>
<evidence type="ECO:0000256" key="2">
    <source>
        <dbReference type="ARBA" id="ARBA00007200"/>
    </source>
</evidence>
<dbReference type="Pfam" id="PF20519">
    <property type="entry name" value="Polycystin_dom"/>
    <property type="match status" value="1"/>
</dbReference>
<evidence type="ECO:0000256" key="7">
    <source>
        <dbReference type="ARBA" id="ARBA00023180"/>
    </source>
</evidence>
<dbReference type="Gene3D" id="2.60.60.20">
    <property type="entry name" value="PLAT/LH2 domain"/>
    <property type="match status" value="1"/>
</dbReference>
<keyword evidence="4" id="KW-0732">Signal</keyword>
<comment type="caution">
    <text evidence="13">The sequence shown here is derived from an EMBL/GenBank/DDBJ whole genome shotgun (WGS) entry which is preliminary data.</text>
</comment>
<evidence type="ECO:0000256" key="1">
    <source>
        <dbReference type="ARBA" id="ARBA00004141"/>
    </source>
</evidence>